<dbReference type="EMBL" id="CP019472">
    <property type="protein sequence ID" value="UQC76010.1"/>
    <property type="molecule type" value="Genomic_DNA"/>
</dbReference>
<keyword evidence="1" id="KW-0812">Transmembrane</keyword>
<protein>
    <submittedName>
        <fullName evidence="3">Uncharacterized protein</fullName>
    </submittedName>
</protein>
<gene>
    <name evidence="3" type="ORF">CLUP02_17520</name>
</gene>
<organism evidence="3 4">
    <name type="scientific">Colletotrichum lupini</name>
    <dbReference type="NCBI Taxonomy" id="145971"/>
    <lineage>
        <taxon>Eukaryota</taxon>
        <taxon>Fungi</taxon>
        <taxon>Dikarya</taxon>
        <taxon>Ascomycota</taxon>
        <taxon>Pezizomycotina</taxon>
        <taxon>Sordariomycetes</taxon>
        <taxon>Hypocreomycetidae</taxon>
        <taxon>Glomerellales</taxon>
        <taxon>Glomerellaceae</taxon>
        <taxon>Colletotrichum</taxon>
        <taxon>Colletotrichum acutatum species complex</taxon>
    </lineage>
</organism>
<dbReference type="GeneID" id="73351439"/>
<dbReference type="Proteomes" id="UP000830671">
    <property type="component" value="Chromosome 10"/>
</dbReference>
<dbReference type="KEGG" id="clup:CLUP02_17520"/>
<feature type="signal peptide" evidence="2">
    <location>
        <begin position="1"/>
        <end position="24"/>
    </location>
</feature>
<feature type="transmembrane region" description="Helical" evidence="1">
    <location>
        <begin position="60"/>
        <end position="79"/>
    </location>
</feature>
<sequence>MRKAQRDICLPWLPLNLFLGLIRSLGSPLPRCISRWHYLPEALSPTLERHIYSLAMRHRASIGPLFSLRFVFLAFFWLLPCYTTSFCTDTCPETLFLLDKHPPLGGRKNANHGNCAVQNLEQVWYHVFVRFQTNISKRGLCLHTFDKSSYPYSMSIESPGPFWYHTTACHMFSLSVSLLPSVLLLVSTLLLPGPTSQECLAGRPTGRQESQTDPATATVRDRVLFIIGHSVTKKQVCRESYQKVMALLPGPAEISRYMWRTHRRLDRVCISNEASISRLSCLDMYETCTEAGEDKVEQNLKGGLDLAYNEPPPSLYGLRQKDPVCWLPREIIKKAVKKEISSSCSTTSNLVSSNPSMLTFRCSRCLRGTRLSRKVNPASVSLRHSNDRKCSVTWSLGLVTTEHAIPPAVAGLYPSRQQNSFQVTQEGFSRKGFHIMTIWQSKREKELAVLGKTSRITHSGSDRCLSVSSARLVPKSASVSLKTPNLVESWPLPRDRHDIMGCNCASTEKPLLDDPLTDRVSITLPLTSNLANVGTQISEFVRFLLPDWDCQSRIVKRTRLRQQAFLPPSATSCFVSMTGSLTMVIGKGSGAVDHPGYPPRLPSGIPGDPYKSTRIQYVAPLAKVNDEHRVHPRRTLFSRPVSGPPVRSLPRAFVDATLDGPLMIDPWIHRLPGPLDVEASAATLLTWLTWLGYHNNSGFPNRMTRVAKRETTLPGYHDVPNMDPSLIRDSPTRADLANMMSCDMAASCIETAIISQSQIRGWFESRPTLETCRAVDRQSGSCPCPGRGTFFAHPNAQTMRLAQGGKVLLWRALPLPPDSFSDSARTEQGHLGVWDLEVRVKLGLTSG</sequence>
<accession>A0A9Q8WB14</accession>
<keyword evidence="2" id="KW-0732">Signal</keyword>
<keyword evidence="1" id="KW-1133">Transmembrane helix</keyword>
<evidence type="ECO:0000313" key="3">
    <source>
        <dbReference type="EMBL" id="UQC76010.1"/>
    </source>
</evidence>
<evidence type="ECO:0000313" key="4">
    <source>
        <dbReference type="Proteomes" id="UP000830671"/>
    </source>
</evidence>
<name>A0A9Q8WB14_9PEZI</name>
<feature type="chain" id="PRO_5040450803" evidence="2">
    <location>
        <begin position="25"/>
        <end position="847"/>
    </location>
</feature>
<keyword evidence="4" id="KW-1185">Reference proteome</keyword>
<dbReference type="RefSeq" id="XP_049137653.1">
    <property type="nucleotide sequence ID" value="XM_049296429.1"/>
</dbReference>
<dbReference type="AlphaFoldDB" id="A0A9Q8WB14"/>
<reference evidence="3" key="1">
    <citation type="journal article" date="2021" name="Mol. Plant Microbe Interact.">
        <title>Complete Genome Sequence of the Plant-Pathogenic Fungus Colletotrichum lupini.</title>
        <authorList>
            <person name="Baroncelli R."/>
            <person name="Pensec F."/>
            <person name="Da Lio D."/>
            <person name="Boufleur T."/>
            <person name="Vicente I."/>
            <person name="Sarrocco S."/>
            <person name="Picot A."/>
            <person name="Baraldi E."/>
            <person name="Sukno S."/>
            <person name="Thon M."/>
            <person name="Le Floch G."/>
        </authorList>
    </citation>
    <scope>NUCLEOTIDE SEQUENCE</scope>
    <source>
        <strain evidence="3">IMI 504893</strain>
    </source>
</reference>
<evidence type="ECO:0000256" key="2">
    <source>
        <dbReference type="SAM" id="SignalP"/>
    </source>
</evidence>
<evidence type="ECO:0000256" key="1">
    <source>
        <dbReference type="SAM" id="Phobius"/>
    </source>
</evidence>
<proteinExistence type="predicted"/>
<keyword evidence="1" id="KW-0472">Membrane</keyword>